<evidence type="ECO:0000256" key="4">
    <source>
        <dbReference type="ARBA" id="ARBA00023204"/>
    </source>
</evidence>
<dbReference type="InterPro" id="IPR037198">
    <property type="entry name" value="MutL_C_sf"/>
</dbReference>
<dbReference type="InterPro" id="IPR036890">
    <property type="entry name" value="HATPase_C_sf"/>
</dbReference>
<dbReference type="InterPro" id="IPR013507">
    <property type="entry name" value="DNA_mismatch_S5_2-like"/>
</dbReference>
<protein>
    <recommendedName>
        <fullName evidence="2 5">DNA mismatch repair protein MutL</fullName>
    </recommendedName>
</protein>
<dbReference type="Gene3D" id="3.30.230.10">
    <property type="match status" value="1"/>
</dbReference>
<comment type="similarity">
    <text evidence="1 5">Belongs to the DNA mismatch repair MutL/HexB family.</text>
</comment>
<dbReference type="PANTHER" id="PTHR10073">
    <property type="entry name" value="DNA MISMATCH REPAIR PROTEIN MLH, PMS, MUTL"/>
    <property type="match status" value="1"/>
</dbReference>
<dbReference type="InterPro" id="IPR002099">
    <property type="entry name" value="MutL/Mlh/PMS"/>
</dbReference>
<dbReference type="PROSITE" id="PS00058">
    <property type="entry name" value="DNA_MISMATCH_REPAIR_1"/>
    <property type="match status" value="1"/>
</dbReference>
<evidence type="ECO:0000313" key="9">
    <source>
        <dbReference type="Proteomes" id="UP000002019"/>
    </source>
</evidence>
<dbReference type="NCBIfam" id="TIGR00585">
    <property type="entry name" value="mutl"/>
    <property type="match status" value="1"/>
</dbReference>
<dbReference type="AlphaFoldDB" id="B0VIL7"/>
<evidence type="ECO:0000259" key="7">
    <source>
        <dbReference type="SMART" id="SM01340"/>
    </source>
</evidence>
<evidence type="ECO:0000259" key="6">
    <source>
        <dbReference type="SMART" id="SM00853"/>
    </source>
</evidence>
<dbReference type="GO" id="GO:0016887">
    <property type="term" value="F:ATP hydrolysis activity"/>
    <property type="evidence" value="ECO:0007669"/>
    <property type="project" value="InterPro"/>
</dbReference>
<dbReference type="HAMAP" id="MF_00149">
    <property type="entry name" value="DNA_mis_repair"/>
    <property type="match status" value="1"/>
</dbReference>
<dbReference type="InterPro" id="IPR020667">
    <property type="entry name" value="DNA_mismatch_repair_MutL"/>
</dbReference>
<dbReference type="EMBL" id="CU466930">
    <property type="protein sequence ID" value="CAO81158.1"/>
    <property type="molecule type" value="Genomic_DNA"/>
</dbReference>
<dbReference type="CDD" id="cd16926">
    <property type="entry name" value="HATPase_MutL-MLH-PMS-like"/>
    <property type="match status" value="1"/>
</dbReference>
<dbReference type="SUPFAM" id="SSF55874">
    <property type="entry name" value="ATPase domain of HSP90 chaperone/DNA topoisomerase II/histidine kinase"/>
    <property type="match status" value="1"/>
</dbReference>
<dbReference type="Gene3D" id="3.30.1370.100">
    <property type="entry name" value="MutL, C-terminal domain, regulatory subdomain"/>
    <property type="match status" value="1"/>
</dbReference>
<dbReference type="Gene3D" id="3.30.1540.20">
    <property type="entry name" value="MutL, C-terminal domain, dimerisation subdomain"/>
    <property type="match status" value="1"/>
</dbReference>
<dbReference type="HOGENOM" id="CLU_004131_4_0_0"/>
<keyword evidence="4 5" id="KW-0234">DNA repair</keyword>
<comment type="function">
    <text evidence="5">This protein is involved in the repair of mismatches in DNA. It is required for dam-dependent methyl-directed DNA mismatch repair. May act as a 'molecular matchmaker', a protein that promotes the formation of a stable complex between two or more DNA-binding proteins in an ATP-dependent manner without itself being part of a final effector complex.</text>
</comment>
<evidence type="ECO:0000256" key="5">
    <source>
        <dbReference type="HAMAP-Rule" id="MF_00149"/>
    </source>
</evidence>
<keyword evidence="3 5" id="KW-0227">DNA damage</keyword>
<dbReference type="GO" id="GO:0030983">
    <property type="term" value="F:mismatched DNA binding"/>
    <property type="evidence" value="ECO:0007669"/>
    <property type="project" value="InterPro"/>
</dbReference>
<dbReference type="GO" id="GO:0140664">
    <property type="term" value="F:ATP-dependent DNA damage sensor activity"/>
    <property type="evidence" value="ECO:0007669"/>
    <property type="project" value="InterPro"/>
</dbReference>
<keyword evidence="9" id="KW-1185">Reference proteome</keyword>
<name>B0VIL7_CLOAI</name>
<feature type="domain" description="DNA mismatch repair protein S5" evidence="7">
    <location>
        <begin position="209"/>
        <end position="335"/>
    </location>
</feature>
<gene>
    <name evidence="5 8" type="primary">mutL</name>
    <name evidence="8" type="ordered locus">CLOAM1302</name>
</gene>
<reference evidence="8 9" key="1">
    <citation type="journal article" date="2008" name="J. Bacteriol.">
        <title>'Candidatus Cloacamonas acidaminovorans': genome sequence reconstruction provides a first glimpse of a new bacterial division.</title>
        <authorList>
            <person name="Pelletier E."/>
            <person name="Kreimeyer A."/>
            <person name="Bocs S."/>
            <person name="Rouy Z."/>
            <person name="Gyapay G."/>
            <person name="Chouari R."/>
            <person name="Riviere D."/>
            <person name="Ganesan A."/>
            <person name="Daegelen P."/>
            <person name="Sghir A."/>
            <person name="Cohen G.N."/>
            <person name="Medigue C."/>
            <person name="Weissenbach J."/>
            <person name="Le Paslier D."/>
        </authorList>
    </citation>
    <scope>NUCLEOTIDE SEQUENCE [LARGE SCALE GENOMIC DNA]</scope>
    <source>
        <strain evidence="9">Evry</strain>
    </source>
</reference>
<dbReference type="GO" id="GO:0006298">
    <property type="term" value="P:mismatch repair"/>
    <property type="evidence" value="ECO:0007669"/>
    <property type="project" value="UniProtKB-UniRule"/>
</dbReference>
<organism evidence="8 9">
    <name type="scientific">Cloacimonas acidaminovorans (strain Evry)</name>
    <dbReference type="NCBI Taxonomy" id="459349"/>
    <lineage>
        <taxon>Bacteria</taxon>
        <taxon>Pseudomonadati</taxon>
        <taxon>Candidatus Cloacimonadota</taxon>
        <taxon>Candidatus Cloacimonadia</taxon>
        <taxon>Candidatus Cloacimonadales</taxon>
        <taxon>Candidatus Cloacimonadaceae</taxon>
        <taxon>Candidatus Cloacimonas</taxon>
    </lineage>
</organism>
<evidence type="ECO:0000256" key="3">
    <source>
        <dbReference type="ARBA" id="ARBA00022763"/>
    </source>
</evidence>
<dbReference type="InterPro" id="IPR020568">
    <property type="entry name" value="Ribosomal_Su5_D2-typ_SF"/>
</dbReference>
<evidence type="ECO:0000256" key="2">
    <source>
        <dbReference type="ARBA" id="ARBA00021975"/>
    </source>
</evidence>
<dbReference type="OrthoDB" id="9763467at2"/>
<accession>B0VIL7</accession>
<dbReference type="InterPro" id="IPR014762">
    <property type="entry name" value="DNA_mismatch_repair_CS"/>
</dbReference>
<dbReference type="Proteomes" id="UP000002019">
    <property type="component" value="Chromosome"/>
</dbReference>
<dbReference type="GO" id="GO:0005524">
    <property type="term" value="F:ATP binding"/>
    <property type="evidence" value="ECO:0007669"/>
    <property type="project" value="InterPro"/>
</dbReference>
<dbReference type="InterPro" id="IPR014721">
    <property type="entry name" value="Ribsml_uS5_D2-typ_fold_subgr"/>
</dbReference>
<dbReference type="PANTHER" id="PTHR10073:SF12">
    <property type="entry name" value="DNA MISMATCH REPAIR PROTEIN MLH1"/>
    <property type="match status" value="1"/>
</dbReference>
<sequence>MPNIHILAEDVRNKIAAGEVIERPASVVKELVENAIDAGADSIIVAIENGGKDLIRVIDNGCGMNADDAMLAFERHSTSKIKTVEDITHIGSLGFRGEALPSIASVSKLHLVTRTAEEEMATIVEYANGKLNNVTKTSANIGTAVTVRGLFKDLPARRKFLKTAPVEARHIIKYIHYQALVYPQISFRLVIDDKEKLNYIACPERKQRIEEVFGSGFFADDVIPVEGKYNDYSVSGYIFGLEDRADKLIDAQYTFINGRYIFDKTVRHSIKAAYEPFILKTRAWQKGTTPPYILFLEIPPEQIDVNVHPAKLEVRFRENNLVHSLVLETLTKALRNYEDQKFASARSKFQGGGKGEKVTSLERDIFVKNIEVPRFSAYKKEFGNLFQDDLFRSEQSSTSPKDMPIFNPAQEENAEQEIFPDQPNDQLKYDILLKNEEDYINPWQFHNTYIFIQVEDGLVIIDQHAAHERIIYEKLIQRSEGAPAVRQKLIIPLVIDIPPYISTEIKDLVEENMELLEKVGFTLKQFSGNSLVIEEIPAELTDFASGQVFIEILKQLEQEMEITTDFRECLAKSIACKSAIKANHKLTRKEMLNLINQLFACQTPYFCPHGRPLMLKIPVTDFEKKFKRTL</sequence>
<dbReference type="SMART" id="SM00853">
    <property type="entry name" value="MutL_C"/>
    <property type="match status" value="1"/>
</dbReference>
<dbReference type="eggNOG" id="COG0323">
    <property type="taxonomic scope" value="Bacteria"/>
</dbReference>
<evidence type="ECO:0000256" key="1">
    <source>
        <dbReference type="ARBA" id="ARBA00006082"/>
    </source>
</evidence>
<dbReference type="STRING" id="459349.CLOAM1302"/>
<dbReference type="Pfam" id="PF08676">
    <property type="entry name" value="MutL_C"/>
    <property type="match status" value="1"/>
</dbReference>
<dbReference type="InterPro" id="IPR038973">
    <property type="entry name" value="MutL/Mlh/Pms-like"/>
</dbReference>
<dbReference type="SUPFAM" id="SSF118116">
    <property type="entry name" value="DNA mismatch repair protein MutL"/>
    <property type="match status" value="1"/>
</dbReference>
<dbReference type="InterPro" id="IPR042121">
    <property type="entry name" value="MutL_C_regsub"/>
</dbReference>
<dbReference type="InterPro" id="IPR014790">
    <property type="entry name" value="MutL_C"/>
</dbReference>
<dbReference type="Gene3D" id="3.30.565.10">
    <property type="entry name" value="Histidine kinase-like ATPase, C-terminal domain"/>
    <property type="match status" value="1"/>
</dbReference>
<proteinExistence type="inferred from homology"/>
<dbReference type="RefSeq" id="WP_015425016.1">
    <property type="nucleotide sequence ID" value="NC_020449.1"/>
</dbReference>
<dbReference type="SMART" id="SM01340">
    <property type="entry name" value="DNA_mis_repair"/>
    <property type="match status" value="1"/>
</dbReference>
<dbReference type="InterPro" id="IPR042120">
    <property type="entry name" value="MutL_C_dimsub"/>
</dbReference>
<dbReference type="FunFam" id="3.30.565.10:FF:000003">
    <property type="entry name" value="DNA mismatch repair endonuclease MutL"/>
    <property type="match status" value="1"/>
</dbReference>
<dbReference type="Pfam" id="PF01119">
    <property type="entry name" value="DNA_mis_repair"/>
    <property type="match status" value="1"/>
</dbReference>
<dbReference type="Pfam" id="PF13589">
    <property type="entry name" value="HATPase_c_3"/>
    <property type="match status" value="1"/>
</dbReference>
<dbReference type="GO" id="GO:0032300">
    <property type="term" value="C:mismatch repair complex"/>
    <property type="evidence" value="ECO:0007669"/>
    <property type="project" value="InterPro"/>
</dbReference>
<dbReference type="KEGG" id="caci:CLOAM1302"/>
<evidence type="ECO:0000313" key="8">
    <source>
        <dbReference type="EMBL" id="CAO81158.1"/>
    </source>
</evidence>
<dbReference type="SUPFAM" id="SSF54211">
    <property type="entry name" value="Ribosomal protein S5 domain 2-like"/>
    <property type="match status" value="1"/>
</dbReference>
<feature type="domain" description="MutL C-terminal dimerisation" evidence="6">
    <location>
        <begin position="442"/>
        <end position="586"/>
    </location>
</feature>